<accession>A0ABX1R388</accession>
<dbReference type="RefSeq" id="WP_169211446.1">
    <property type="nucleotide sequence ID" value="NZ_JAATNW010000006.1"/>
</dbReference>
<keyword evidence="3" id="KW-1185">Reference proteome</keyword>
<name>A0ABX1R388_9ALTE</name>
<dbReference type="Proteomes" id="UP000709336">
    <property type="component" value="Unassembled WGS sequence"/>
</dbReference>
<evidence type="ECO:0000313" key="3">
    <source>
        <dbReference type="Proteomes" id="UP000709336"/>
    </source>
</evidence>
<protein>
    <recommendedName>
        <fullName evidence="4">GGDEF domain-containing protein</fullName>
    </recommendedName>
</protein>
<comment type="caution">
    <text evidence="2">The sequence shown here is derived from an EMBL/GenBank/DDBJ whole genome shotgun (WGS) entry which is preliminary data.</text>
</comment>
<reference evidence="2 3" key="1">
    <citation type="submission" date="2020-03" db="EMBL/GenBank/DDBJ databases">
        <title>Alteromonas ponticola sp. nov., isolated from seawater.</title>
        <authorList>
            <person name="Yoon J.-H."/>
            <person name="Kim Y.-O."/>
        </authorList>
    </citation>
    <scope>NUCLEOTIDE SEQUENCE [LARGE SCALE GENOMIC DNA]</scope>
    <source>
        <strain evidence="2 3">MYP5</strain>
    </source>
</reference>
<dbReference type="InterPro" id="IPR011990">
    <property type="entry name" value="TPR-like_helical_dom_sf"/>
</dbReference>
<evidence type="ECO:0000313" key="2">
    <source>
        <dbReference type="EMBL" id="NMH60905.1"/>
    </source>
</evidence>
<dbReference type="SUPFAM" id="SSF48452">
    <property type="entry name" value="TPR-like"/>
    <property type="match status" value="1"/>
</dbReference>
<sequence>MKKKSKKFDSMINLLEEPLTKVSSIFLMNNALHLLIIIFFFFCFYVNAGVVDNYEEERSRILRLNYYDVYDELTRTDVFDLNTALGKHFFNIITSVSHKSESTVPFTDEDFKILQKKFPKFALEYEILSVSTSNISAEKKINQLQSLSETAVNEGWKRLYLYAIGQIVRFEFEDRKAPSALIRLLSIVDEAPLYEAAEMAFDYPLQSVYLDLAFAFIIIGESKKAISYCEMAGDFLPKTSQFYHLVLRCKADALEMQNKQKEAFQLISQSIERARVDGEEIWLSTGLQYAANLAIALDQLSLAESYLIESMRIENENNYDGVDGNFYHYLKLAQINIRLKKSDMAKNFIERSIAESRGRHNNLAWSDSFLLVFSDMAKLEGEYQSAVDHLKLAIENTKKTNHAIPIDTLKDLTEKFNSLQIKNLNHKNSHQKNSIKITLILMIGILALLILLIIKTIIFKKSNNSFEELEIYDLNSILPSLDSALMNIRKRIRKKQSTSPILLLQFDTYNIEEFSENFMKIAKELRYQISNEDVIGQFSSNSILIFFEEMSFPDAEIKIKRLLSTLTPLRQDRGMKYRYTLGSLRNNESIRKRLSFCYDKISAMSFELHN</sequence>
<keyword evidence="1" id="KW-0812">Transmembrane</keyword>
<evidence type="ECO:0008006" key="4">
    <source>
        <dbReference type="Google" id="ProtNLM"/>
    </source>
</evidence>
<proteinExistence type="predicted"/>
<evidence type="ECO:0000256" key="1">
    <source>
        <dbReference type="SAM" id="Phobius"/>
    </source>
</evidence>
<feature type="transmembrane region" description="Helical" evidence="1">
    <location>
        <begin position="437"/>
        <end position="458"/>
    </location>
</feature>
<dbReference type="EMBL" id="JAATNW010000006">
    <property type="protein sequence ID" value="NMH60905.1"/>
    <property type="molecule type" value="Genomic_DNA"/>
</dbReference>
<keyword evidence="1" id="KW-1133">Transmembrane helix</keyword>
<organism evidence="2 3">
    <name type="scientific">Alteromonas ponticola</name>
    <dbReference type="NCBI Taxonomy" id="2720613"/>
    <lineage>
        <taxon>Bacteria</taxon>
        <taxon>Pseudomonadati</taxon>
        <taxon>Pseudomonadota</taxon>
        <taxon>Gammaproteobacteria</taxon>
        <taxon>Alteromonadales</taxon>
        <taxon>Alteromonadaceae</taxon>
        <taxon>Alteromonas/Salinimonas group</taxon>
        <taxon>Alteromonas</taxon>
    </lineage>
</organism>
<dbReference type="Gene3D" id="1.25.40.10">
    <property type="entry name" value="Tetratricopeptide repeat domain"/>
    <property type="match status" value="1"/>
</dbReference>
<gene>
    <name evidence="2" type="ORF">HCJ96_12780</name>
</gene>
<keyword evidence="1" id="KW-0472">Membrane</keyword>